<dbReference type="InterPro" id="IPR052021">
    <property type="entry name" value="Type-I_RS_S_subunit"/>
</dbReference>
<protein>
    <submittedName>
        <fullName evidence="5">Restriction endonuclease subunit S</fullName>
    </submittedName>
</protein>
<keyword evidence="2" id="KW-0680">Restriction system</keyword>
<keyword evidence="5" id="KW-0255">Endonuclease</keyword>
<feature type="domain" description="Type I restriction modification DNA specificity" evidence="4">
    <location>
        <begin position="216"/>
        <end position="376"/>
    </location>
</feature>
<dbReference type="Gene3D" id="3.90.220.20">
    <property type="entry name" value="DNA methylase specificity domains"/>
    <property type="match status" value="2"/>
</dbReference>
<dbReference type="AlphaFoldDB" id="A0A413BG71"/>
<evidence type="ECO:0000313" key="6">
    <source>
        <dbReference type="Proteomes" id="UP000286581"/>
    </source>
</evidence>
<proteinExistence type="inferred from homology"/>
<dbReference type="InterPro" id="IPR044946">
    <property type="entry name" value="Restrct_endonuc_typeI_TRD_sf"/>
</dbReference>
<comment type="caution">
    <text evidence="5">The sequence shown here is derived from an EMBL/GenBank/DDBJ whole genome shotgun (WGS) entry which is preliminary data.</text>
</comment>
<reference evidence="5 6" key="1">
    <citation type="submission" date="2018-08" db="EMBL/GenBank/DDBJ databases">
        <title>A genome reference for cultivated species of the human gut microbiota.</title>
        <authorList>
            <person name="Zou Y."/>
            <person name="Xue W."/>
            <person name="Luo G."/>
        </authorList>
    </citation>
    <scope>NUCLEOTIDE SEQUENCE [LARGE SCALE GENOMIC DNA]</scope>
    <source>
        <strain evidence="5 6">AF12-8</strain>
    </source>
</reference>
<sequence length="395" mass="46197">MENPKIRFKGFTKDWEQRKLGDVFEQTSNLVNPKEDEIELWSLTVEDGLTKKSDRYNREFLVKKDDNFKEVRPGDIVYNPMNMTLGAVGYNGMAKSVAVSGYYTTMVAKENYDTYYINTWLKSPQAIRLYRTYATGSLIEKQRVQFPTLSIIPVTFPKYEEQIKIGSYFHSIDNLITLHQRKCEQTKKMKKYMLQKMFPQNGAKVPEIRFDGFTYDWEQRKLGEILEYEQPGPYIVDSTDYDNSYSTPVLTAGQSFILGYTNETAGIKKATPDNPVIIFDDFTTSSHYVDFSFKVKSSAMKFLTLKNDTDDIYCINNVLENIDYIPASHERHWISIFTNFDVRVPSSREEQKSIGDYFRNLDTLIALHQRKCDELKKMKKYMLQNMFIYHLILGL</sequence>
<dbReference type="PANTHER" id="PTHR30408">
    <property type="entry name" value="TYPE-1 RESTRICTION ENZYME ECOKI SPECIFICITY PROTEIN"/>
    <property type="match status" value="1"/>
</dbReference>
<dbReference type="Proteomes" id="UP000286581">
    <property type="component" value="Unassembled WGS sequence"/>
</dbReference>
<dbReference type="CDD" id="cd17274">
    <property type="entry name" value="RMtype1_S_Eco540ANI-TRD1-CR1_like"/>
    <property type="match status" value="1"/>
</dbReference>
<dbReference type="SUPFAM" id="SSF116734">
    <property type="entry name" value="DNA methylase specificity domain"/>
    <property type="match status" value="2"/>
</dbReference>
<dbReference type="GO" id="GO:0009307">
    <property type="term" value="P:DNA restriction-modification system"/>
    <property type="evidence" value="ECO:0007669"/>
    <property type="project" value="UniProtKB-KW"/>
</dbReference>
<gene>
    <name evidence="5" type="ORF">DWV78_08145</name>
</gene>
<evidence type="ECO:0000256" key="3">
    <source>
        <dbReference type="ARBA" id="ARBA00023125"/>
    </source>
</evidence>
<comment type="similarity">
    <text evidence="1">Belongs to the type-I restriction system S methylase family.</text>
</comment>
<evidence type="ECO:0000259" key="4">
    <source>
        <dbReference type="Pfam" id="PF01420"/>
    </source>
</evidence>
<evidence type="ECO:0000256" key="1">
    <source>
        <dbReference type="ARBA" id="ARBA00010923"/>
    </source>
</evidence>
<dbReference type="Gene3D" id="1.10.287.1120">
    <property type="entry name" value="Bipartite methylase S protein"/>
    <property type="match status" value="1"/>
</dbReference>
<dbReference type="PANTHER" id="PTHR30408:SF12">
    <property type="entry name" value="TYPE I RESTRICTION ENZYME MJAVIII SPECIFICITY SUBUNIT"/>
    <property type="match status" value="1"/>
</dbReference>
<dbReference type="EMBL" id="QSAE01000022">
    <property type="protein sequence ID" value="RGW39731.1"/>
    <property type="molecule type" value="Genomic_DNA"/>
</dbReference>
<evidence type="ECO:0000256" key="2">
    <source>
        <dbReference type="ARBA" id="ARBA00022747"/>
    </source>
</evidence>
<keyword evidence="3" id="KW-0238">DNA-binding</keyword>
<evidence type="ECO:0000313" key="5">
    <source>
        <dbReference type="EMBL" id="RGW39731.1"/>
    </source>
</evidence>
<keyword evidence="5" id="KW-0378">Hydrolase</keyword>
<organism evidence="5 6">
    <name type="scientific">Agathobacter rectalis</name>
    <dbReference type="NCBI Taxonomy" id="39491"/>
    <lineage>
        <taxon>Bacteria</taxon>
        <taxon>Bacillati</taxon>
        <taxon>Bacillota</taxon>
        <taxon>Clostridia</taxon>
        <taxon>Lachnospirales</taxon>
        <taxon>Lachnospiraceae</taxon>
        <taxon>Agathobacter</taxon>
    </lineage>
</organism>
<dbReference type="InterPro" id="IPR000055">
    <property type="entry name" value="Restrct_endonuc_typeI_TRD"/>
</dbReference>
<dbReference type="GO" id="GO:0003677">
    <property type="term" value="F:DNA binding"/>
    <property type="evidence" value="ECO:0007669"/>
    <property type="project" value="UniProtKB-KW"/>
</dbReference>
<dbReference type="GO" id="GO:0004519">
    <property type="term" value="F:endonuclease activity"/>
    <property type="evidence" value="ECO:0007669"/>
    <property type="project" value="UniProtKB-KW"/>
</dbReference>
<accession>A0A413BG71</accession>
<dbReference type="Pfam" id="PF01420">
    <property type="entry name" value="Methylase_S"/>
    <property type="match status" value="2"/>
</dbReference>
<keyword evidence="5" id="KW-0540">Nuclease</keyword>
<name>A0A413BG71_9FIRM</name>
<feature type="domain" description="Type I restriction modification DNA specificity" evidence="4">
    <location>
        <begin position="13"/>
        <end position="184"/>
    </location>
</feature>